<evidence type="ECO:0000313" key="3">
    <source>
        <dbReference type="EMBL" id="QCY68616.1"/>
    </source>
</evidence>
<feature type="repeat" description="TPR" evidence="1">
    <location>
        <begin position="234"/>
        <end position="267"/>
    </location>
</feature>
<evidence type="ECO:0000256" key="1">
    <source>
        <dbReference type="PROSITE-ProRule" id="PRU00339"/>
    </source>
</evidence>
<dbReference type="GO" id="GO:0016758">
    <property type="term" value="F:hexosyltransferase activity"/>
    <property type="evidence" value="ECO:0007669"/>
    <property type="project" value="UniProtKB-ARBA"/>
</dbReference>
<dbReference type="InterPro" id="IPR019734">
    <property type="entry name" value="TPR_rpt"/>
</dbReference>
<dbReference type="SUPFAM" id="SSF53448">
    <property type="entry name" value="Nucleotide-diphospho-sugar transferases"/>
    <property type="match status" value="1"/>
</dbReference>
<evidence type="ECO:0000259" key="2">
    <source>
        <dbReference type="Pfam" id="PF00535"/>
    </source>
</evidence>
<dbReference type="Proteomes" id="UP000309016">
    <property type="component" value="Chromosome"/>
</dbReference>
<dbReference type="Gene3D" id="3.90.550.10">
    <property type="entry name" value="Spore Coat Polysaccharide Biosynthesis Protein SpsA, Chain A"/>
    <property type="match status" value="1"/>
</dbReference>
<dbReference type="PROSITE" id="PS50005">
    <property type="entry name" value="TPR"/>
    <property type="match status" value="1"/>
</dbReference>
<dbReference type="AlphaFoldDB" id="A0A5B7WZJ0"/>
<keyword evidence="1" id="KW-0802">TPR repeat</keyword>
<dbReference type="Pfam" id="PF00535">
    <property type="entry name" value="Glycos_transf_2"/>
    <property type="match status" value="1"/>
</dbReference>
<dbReference type="CDD" id="cd00761">
    <property type="entry name" value="Glyco_tranf_GTA_type"/>
    <property type="match status" value="1"/>
</dbReference>
<dbReference type="EMBL" id="CP040812">
    <property type="protein sequence ID" value="QCY68616.1"/>
    <property type="molecule type" value="Genomic_DNA"/>
</dbReference>
<gene>
    <name evidence="3" type="ORF">FHG64_03965</name>
</gene>
<protein>
    <submittedName>
        <fullName evidence="3">Glycosyltransferase family 2 protein</fullName>
    </submittedName>
</protein>
<dbReference type="RefSeq" id="WP_139065202.1">
    <property type="nucleotide sequence ID" value="NZ_CP040812.1"/>
</dbReference>
<evidence type="ECO:0000313" key="4">
    <source>
        <dbReference type="Proteomes" id="UP000309016"/>
    </source>
</evidence>
<keyword evidence="3" id="KW-0808">Transferase</keyword>
<sequence length="285" mass="32850">MDNLISIIIPTYNRAYCLPAAIDSVSEQKGVRWELIIIDDGSTDATRSILDSYKDVAQIRHYYQEHRGVSAARNHGVFRAKGDYLIFLDSDDSFQPGLLKCLREEEYWKFDLICWEVLKKVDGKSSHWKPVGLEKIYNNITASFLAGSACYKKKIFEEAGGFDPSINFGENYELGIRISQLKDLKVHIISRLFLIYNINTKLRESNSVQNKLLSIENLLVKHKELYLFDPLSHARLVYQIGLLKQQSGKSSEAMRLYIQAYKIKPDYLKPLLRYVLLKGKKVLAF</sequence>
<keyword evidence="4" id="KW-1185">Reference proteome</keyword>
<proteinExistence type="predicted"/>
<dbReference type="InterPro" id="IPR029044">
    <property type="entry name" value="Nucleotide-diphossugar_trans"/>
</dbReference>
<accession>A0A5B7WZJ0</accession>
<name>A0A5B7WZJ0_9FLAO</name>
<reference evidence="3 4" key="1">
    <citation type="submission" date="2019-06" db="EMBL/GenBank/DDBJ databases">
        <title>Complete genome sequence of Antarcticibacterium flavum KCTC 52984T from an Antarctic marine sediment.</title>
        <authorList>
            <person name="Lee Y.M."/>
            <person name="Shin S.C."/>
        </authorList>
    </citation>
    <scope>NUCLEOTIDE SEQUENCE [LARGE SCALE GENOMIC DNA]</scope>
    <source>
        <strain evidence="3 4">KCTC 52984</strain>
    </source>
</reference>
<dbReference type="KEGG" id="afla:FHG64_03965"/>
<dbReference type="OrthoDB" id="597270at2"/>
<organism evidence="3 4">
    <name type="scientific">Antarcticibacterium flavum</name>
    <dbReference type="NCBI Taxonomy" id="2058175"/>
    <lineage>
        <taxon>Bacteria</taxon>
        <taxon>Pseudomonadati</taxon>
        <taxon>Bacteroidota</taxon>
        <taxon>Flavobacteriia</taxon>
        <taxon>Flavobacteriales</taxon>
        <taxon>Flavobacteriaceae</taxon>
        <taxon>Antarcticibacterium</taxon>
    </lineage>
</organism>
<dbReference type="InterPro" id="IPR001173">
    <property type="entry name" value="Glyco_trans_2-like"/>
</dbReference>
<feature type="domain" description="Glycosyltransferase 2-like" evidence="2">
    <location>
        <begin position="6"/>
        <end position="105"/>
    </location>
</feature>
<dbReference type="PANTHER" id="PTHR22916">
    <property type="entry name" value="GLYCOSYLTRANSFERASE"/>
    <property type="match status" value="1"/>
</dbReference>